<dbReference type="GO" id="GO:0000159">
    <property type="term" value="C:protein phosphatase type 2A complex"/>
    <property type="evidence" value="ECO:0007669"/>
    <property type="project" value="InterPro"/>
</dbReference>
<dbReference type="GO" id="GO:0019888">
    <property type="term" value="F:protein phosphatase regulator activity"/>
    <property type="evidence" value="ECO:0007669"/>
    <property type="project" value="InterPro"/>
</dbReference>
<dbReference type="Proteomes" id="UP000179807">
    <property type="component" value="Unassembled WGS sequence"/>
</dbReference>
<dbReference type="Gene3D" id="1.25.10.10">
    <property type="entry name" value="Leucine-rich Repeat Variant"/>
    <property type="match status" value="1"/>
</dbReference>
<comment type="caution">
    <text evidence="2">The sequence shown here is derived from an EMBL/GenBank/DDBJ whole genome shotgun (WGS) entry which is preliminary data.</text>
</comment>
<dbReference type="SUPFAM" id="SSF48371">
    <property type="entry name" value="ARM repeat"/>
    <property type="match status" value="1"/>
</dbReference>
<feature type="compositionally biased region" description="Polar residues" evidence="1">
    <location>
        <begin position="54"/>
        <end position="68"/>
    </location>
</feature>
<dbReference type="GeneID" id="94843731"/>
<dbReference type="Pfam" id="PF01603">
    <property type="entry name" value="B56"/>
    <property type="match status" value="1"/>
</dbReference>
<name>A0A1J4JS30_9EUKA</name>
<accession>A0A1J4JS30</accession>
<protein>
    <recommendedName>
        <fullName evidence="4">Phosphoprotein phosphatase</fullName>
    </recommendedName>
</protein>
<feature type="region of interest" description="Disordered" evidence="1">
    <location>
        <begin position="37"/>
        <end position="121"/>
    </location>
</feature>
<dbReference type="InterPro" id="IPR016024">
    <property type="entry name" value="ARM-type_fold"/>
</dbReference>
<dbReference type="PANTHER" id="PTHR10257:SF3">
    <property type="entry name" value="SERINE_THREONINE-PROTEIN PHOSPHATASE 2A 56 KDA REGULATORY SUBUNIT GAMMA ISOFORM"/>
    <property type="match status" value="1"/>
</dbReference>
<dbReference type="PANTHER" id="PTHR10257">
    <property type="entry name" value="SERINE/THREONINE PROTEIN PHOSPHATASE 2A PP2A REGULATORY SUBUNIT B"/>
    <property type="match status" value="1"/>
</dbReference>
<evidence type="ECO:0008006" key="4">
    <source>
        <dbReference type="Google" id="ProtNLM"/>
    </source>
</evidence>
<dbReference type="VEuPathDB" id="TrichDB:TRFO_33349"/>
<dbReference type="EMBL" id="MLAK01000973">
    <property type="protein sequence ID" value="OHT00053.1"/>
    <property type="molecule type" value="Genomic_DNA"/>
</dbReference>
<dbReference type="AlphaFoldDB" id="A0A1J4JS30"/>
<dbReference type="InterPro" id="IPR011989">
    <property type="entry name" value="ARM-like"/>
</dbReference>
<sequence>MLEKYSRRSTFLTINKMKTDSLVKRIYDSTIVDRLPPLIDESSSNNNSQDDSPNGATVSNAEKSSKSAGNCKPMSTFRKASYSNMPSPKIIPKANASTIKALPGERRKSPTISISPKTPLASIPQAGTEKVAQDALFNTDDLKNVRPEGSDENEDEERLPLADMNIPSAVSFFITTQDNLNVRLFEVPIPQMPSLNSPDFDRILDAKIQLCSQILNFLDKSPKNREKIKIKTSHLNDFGRFFATTAISNKFPEAKFDDFCDMLVLNLSRKFGKIEKPNLFIENFPPIYEPAWEHINLCYLLIRRIINIFMRSRKNYKKIKRVIKSNLRSPDPNELLEAVEIYFLLIKEKKKTQEYITKYQKLINKYAIVKTNIYFVNSLLAIFNKLYLQLGYDKPLVSEAYIHSILPLLHHPYLVAFSNNFLVLTKKVAAVNRSVPSEIIRNIIYFWPQTKCSKQAIFLELLIFCLPICRRNELLQYSSRFIHLIGQCTFSQNEKVAETALSIWKNESFNLVINEFRSKFNQLLDRPISNCVIYHWSSKIRDLAAQNYHNFSVQTHVSPTKGAAKNPQSPSNSNDTIKRSWTLIARTASLKYQDFDLSAKLLGISAIFNAEKIEEEKNQMLCYIPSQSIQIKL</sequence>
<dbReference type="InterPro" id="IPR002554">
    <property type="entry name" value="PP2A_B56"/>
</dbReference>
<keyword evidence="3" id="KW-1185">Reference proteome</keyword>
<evidence type="ECO:0000313" key="3">
    <source>
        <dbReference type="Proteomes" id="UP000179807"/>
    </source>
</evidence>
<dbReference type="RefSeq" id="XP_068353189.1">
    <property type="nucleotide sequence ID" value="XM_068509027.1"/>
</dbReference>
<gene>
    <name evidence="2" type="ORF">TRFO_33349</name>
</gene>
<proteinExistence type="predicted"/>
<evidence type="ECO:0000256" key="1">
    <source>
        <dbReference type="SAM" id="MobiDB-lite"/>
    </source>
</evidence>
<organism evidence="2 3">
    <name type="scientific">Tritrichomonas foetus</name>
    <dbReference type="NCBI Taxonomy" id="1144522"/>
    <lineage>
        <taxon>Eukaryota</taxon>
        <taxon>Metamonada</taxon>
        <taxon>Parabasalia</taxon>
        <taxon>Tritrichomonadida</taxon>
        <taxon>Tritrichomonadidae</taxon>
        <taxon>Tritrichomonas</taxon>
    </lineage>
</organism>
<dbReference type="GO" id="GO:0007165">
    <property type="term" value="P:signal transduction"/>
    <property type="evidence" value="ECO:0007669"/>
    <property type="project" value="InterPro"/>
</dbReference>
<evidence type="ECO:0000313" key="2">
    <source>
        <dbReference type="EMBL" id="OHT00053.1"/>
    </source>
</evidence>
<feature type="compositionally biased region" description="Low complexity" evidence="1">
    <location>
        <begin position="40"/>
        <end position="52"/>
    </location>
</feature>
<reference evidence="2" key="1">
    <citation type="submission" date="2016-10" db="EMBL/GenBank/DDBJ databases">
        <authorList>
            <person name="Benchimol M."/>
            <person name="Almeida L.G."/>
            <person name="Vasconcelos A.T."/>
            <person name="Perreira-Neves A."/>
            <person name="Rosa I.A."/>
            <person name="Tasca T."/>
            <person name="Bogo M.R."/>
            <person name="de Souza W."/>
        </authorList>
    </citation>
    <scope>NUCLEOTIDE SEQUENCE [LARGE SCALE GENOMIC DNA]</scope>
    <source>
        <strain evidence="2">K</strain>
    </source>
</reference>